<feature type="non-terminal residue" evidence="2">
    <location>
        <position position="1"/>
    </location>
</feature>
<feature type="domain" description="Pterin-binding" evidence="1">
    <location>
        <begin position="1"/>
        <end position="141"/>
    </location>
</feature>
<dbReference type="AlphaFoldDB" id="X1V0J2"/>
<dbReference type="SUPFAM" id="SSF51717">
    <property type="entry name" value="Dihydropteroate synthetase-like"/>
    <property type="match status" value="1"/>
</dbReference>
<proteinExistence type="predicted"/>
<dbReference type="InterPro" id="IPR000489">
    <property type="entry name" value="Pterin-binding_dom"/>
</dbReference>
<name>X1V0J2_9ZZZZ</name>
<dbReference type="InterPro" id="IPR045031">
    <property type="entry name" value="DHP_synth-like"/>
</dbReference>
<dbReference type="GO" id="GO:0046654">
    <property type="term" value="P:tetrahydrofolate biosynthetic process"/>
    <property type="evidence" value="ECO:0007669"/>
    <property type="project" value="TreeGrafter"/>
</dbReference>
<dbReference type="PANTHER" id="PTHR20941:SF1">
    <property type="entry name" value="FOLIC ACID SYNTHESIS PROTEIN FOL1"/>
    <property type="match status" value="1"/>
</dbReference>
<reference evidence="2" key="1">
    <citation type="journal article" date="2014" name="Front. Microbiol.">
        <title>High frequency of phylogenetically diverse reductive dehalogenase-homologous genes in deep subseafloor sedimentary metagenomes.</title>
        <authorList>
            <person name="Kawai M."/>
            <person name="Futagami T."/>
            <person name="Toyoda A."/>
            <person name="Takaki Y."/>
            <person name="Nishi S."/>
            <person name="Hori S."/>
            <person name="Arai W."/>
            <person name="Tsubouchi T."/>
            <person name="Morono Y."/>
            <person name="Uchiyama I."/>
            <person name="Ito T."/>
            <person name="Fujiyama A."/>
            <person name="Inagaki F."/>
            <person name="Takami H."/>
        </authorList>
    </citation>
    <scope>NUCLEOTIDE SEQUENCE</scope>
    <source>
        <strain evidence="2">Expedition CK06-06</strain>
    </source>
</reference>
<dbReference type="GO" id="GO:0005829">
    <property type="term" value="C:cytosol"/>
    <property type="evidence" value="ECO:0007669"/>
    <property type="project" value="TreeGrafter"/>
</dbReference>
<evidence type="ECO:0000313" key="2">
    <source>
        <dbReference type="EMBL" id="GAI98139.1"/>
    </source>
</evidence>
<dbReference type="Pfam" id="PF00809">
    <property type="entry name" value="Pterin_bind"/>
    <property type="match status" value="1"/>
</dbReference>
<sequence length="152" mass="16467">RRDPMLAPLAAEWGVPLVIVANQREITYEDIMPEVIASLRRGIDLARDAGVARENIIIDPGIGFGKTLEGNLELIRRLGELKVLGRPILLGTSRKSMIGLVLNLPPEQRLEGTAATIALGIAGGADMVRVHDVLQMGRVSRMTDAIIRGGWT</sequence>
<gene>
    <name evidence="2" type="ORF">S12H4_39173</name>
</gene>
<dbReference type="GO" id="GO:0004156">
    <property type="term" value="F:dihydropteroate synthase activity"/>
    <property type="evidence" value="ECO:0007669"/>
    <property type="project" value="TreeGrafter"/>
</dbReference>
<protein>
    <recommendedName>
        <fullName evidence="1">Pterin-binding domain-containing protein</fullName>
    </recommendedName>
</protein>
<dbReference type="InterPro" id="IPR011005">
    <property type="entry name" value="Dihydropteroate_synth-like_sf"/>
</dbReference>
<organism evidence="2">
    <name type="scientific">marine sediment metagenome</name>
    <dbReference type="NCBI Taxonomy" id="412755"/>
    <lineage>
        <taxon>unclassified sequences</taxon>
        <taxon>metagenomes</taxon>
        <taxon>ecological metagenomes</taxon>
    </lineage>
</organism>
<dbReference type="PANTHER" id="PTHR20941">
    <property type="entry name" value="FOLATE SYNTHESIS PROTEINS"/>
    <property type="match status" value="1"/>
</dbReference>
<dbReference type="Gene3D" id="3.20.20.20">
    <property type="entry name" value="Dihydropteroate synthase-like"/>
    <property type="match status" value="1"/>
</dbReference>
<evidence type="ECO:0000259" key="1">
    <source>
        <dbReference type="PROSITE" id="PS50972"/>
    </source>
</evidence>
<dbReference type="PROSITE" id="PS50972">
    <property type="entry name" value="PTERIN_BINDING"/>
    <property type="match status" value="1"/>
</dbReference>
<dbReference type="EMBL" id="BARW01023650">
    <property type="protein sequence ID" value="GAI98139.1"/>
    <property type="molecule type" value="Genomic_DNA"/>
</dbReference>
<comment type="caution">
    <text evidence="2">The sequence shown here is derived from an EMBL/GenBank/DDBJ whole genome shotgun (WGS) entry which is preliminary data.</text>
</comment>
<accession>X1V0J2</accession>